<reference evidence="10" key="1">
    <citation type="submission" date="2018-12" db="EMBL/GenBank/DDBJ databases">
        <title>Genome sequence of Peanibacillus sp.</title>
        <authorList>
            <person name="Subramani G."/>
            <person name="Srinivasan S."/>
            <person name="Kim M.K."/>
        </authorList>
    </citation>
    <scope>NUCLEOTIDE SEQUENCE [LARGE SCALE GENOMIC DNA]</scope>
    <source>
        <strain evidence="10">18JY67-1</strain>
    </source>
</reference>
<dbReference type="InterPro" id="IPR014710">
    <property type="entry name" value="RmlC-like_jellyroll"/>
</dbReference>
<keyword evidence="3" id="KW-0464">Manganese</keyword>
<evidence type="ECO:0000313" key="9">
    <source>
        <dbReference type="EMBL" id="AZN42598.1"/>
    </source>
</evidence>
<proteinExistence type="inferred from homology"/>
<evidence type="ECO:0000256" key="6">
    <source>
        <dbReference type="ARBA" id="ARBA00044907"/>
    </source>
</evidence>
<keyword evidence="2" id="KW-0479">Metal-binding</keyword>
<name>A0A3S9AA14_9BACL</name>
<dbReference type="EMBL" id="CP034437">
    <property type="protein sequence ID" value="AZN42598.1"/>
    <property type="molecule type" value="Genomic_DNA"/>
</dbReference>
<accession>A0A3S9AA14</accession>
<evidence type="ECO:0000256" key="3">
    <source>
        <dbReference type="ARBA" id="ARBA00023211"/>
    </source>
</evidence>
<keyword evidence="5" id="KW-0119">Carbohydrate metabolism</keyword>
<comment type="catalytic activity">
    <reaction evidence="6">
        <text>D-lyxose = D-xylulose</text>
        <dbReference type="Rhea" id="RHEA:14201"/>
        <dbReference type="ChEBI" id="CHEBI:16789"/>
        <dbReference type="ChEBI" id="CHEBI:17140"/>
        <dbReference type="EC" id="5.3.1.15"/>
    </reaction>
</comment>
<dbReference type="Pfam" id="PF07385">
    <property type="entry name" value="Lyx_isomer"/>
    <property type="match status" value="1"/>
</dbReference>
<keyword evidence="4" id="KW-0413">Isomerase</keyword>
<dbReference type="AlphaFoldDB" id="A0A3S9AA14"/>
<evidence type="ECO:0000256" key="1">
    <source>
        <dbReference type="ARBA" id="ARBA00001936"/>
    </source>
</evidence>
<evidence type="ECO:0000256" key="2">
    <source>
        <dbReference type="ARBA" id="ARBA00022723"/>
    </source>
</evidence>
<comment type="similarity">
    <text evidence="7">Belongs to the D-lyxose ketol-isomerase family.</text>
</comment>
<dbReference type="OrthoDB" id="9781654at2"/>
<dbReference type="InterPro" id="IPR010864">
    <property type="entry name" value="D-lyxose_isomer"/>
</dbReference>
<dbReference type="GO" id="GO:0047828">
    <property type="term" value="F:D-lyxose ketol-isomerase activity"/>
    <property type="evidence" value="ECO:0007669"/>
    <property type="project" value="UniProtKB-EC"/>
</dbReference>
<comment type="cofactor">
    <cofactor evidence="1">
        <name>Mn(2+)</name>
        <dbReference type="ChEBI" id="CHEBI:29035"/>
    </cofactor>
</comment>
<protein>
    <recommendedName>
        <fullName evidence="8">D-lyxose ketol-isomerase</fullName>
        <ecNumber evidence="8">5.3.1.15</ecNumber>
    </recommendedName>
</protein>
<organism evidence="9 10">
    <name type="scientific">Paenibacillus albus</name>
    <dbReference type="NCBI Taxonomy" id="2495582"/>
    <lineage>
        <taxon>Bacteria</taxon>
        <taxon>Bacillati</taxon>
        <taxon>Bacillota</taxon>
        <taxon>Bacilli</taxon>
        <taxon>Bacillales</taxon>
        <taxon>Paenibacillaceae</taxon>
        <taxon>Paenibacillus</taxon>
    </lineage>
</organism>
<dbReference type="Gene3D" id="2.60.120.10">
    <property type="entry name" value="Jelly Rolls"/>
    <property type="match status" value="1"/>
</dbReference>
<evidence type="ECO:0000256" key="7">
    <source>
        <dbReference type="ARBA" id="ARBA00044951"/>
    </source>
</evidence>
<dbReference type="Proteomes" id="UP000272528">
    <property type="component" value="Chromosome"/>
</dbReference>
<dbReference type="GO" id="GO:0046872">
    <property type="term" value="F:metal ion binding"/>
    <property type="evidence" value="ECO:0007669"/>
    <property type="project" value="UniProtKB-KW"/>
</dbReference>
<evidence type="ECO:0000256" key="5">
    <source>
        <dbReference type="ARBA" id="ARBA00023277"/>
    </source>
</evidence>
<sequence>MNKAISSAEARLWTIDKLVEIGTVLTEDEKRNVEVADMGLGELAPGEQYTIKPNTLHWFQAGADGAIVSEFSSVSHDESDIFTDPRIRRLPDEV</sequence>
<dbReference type="KEGG" id="palb:EJC50_25085"/>
<dbReference type="EC" id="5.3.1.15" evidence="8"/>
<evidence type="ECO:0000256" key="8">
    <source>
        <dbReference type="ARBA" id="ARBA00044972"/>
    </source>
</evidence>
<evidence type="ECO:0000313" key="10">
    <source>
        <dbReference type="Proteomes" id="UP000272528"/>
    </source>
</evidence>
<evidence type="ECO:0000256" key="4">
    <source>
        <dbReference type="ARBA" id="ARBA00023235"/>
    </source>
</evidence>
<keyword evidence="10" id="KW-1185">Reference proteome</keyword>
<gene>
    <name evidence="9" type="ORF">EJC50_25085</name>
</gene>